<evidence type="ECO:0000256" key="2">
    <source>
        <dbReference type="ARBA" id="ARBA00023002"/>
    </source>
</evidence>
<dbReference type="Pfam" id="PF03721">
    <property type="entry name" value="UDPG_MGDP_dh_N"/>
    <property type="match status" value="1"/>
</dbReference>
<proteinExistence type="inferred from homology"/>
<dbReference type="PIRSF" id="PIRSF500136">
    <property type="entry name" value="UDP_ManNAc_DH"/>
    <property type="match status" value="1"/>
</dbReference>
<dbReference type="PANTHER" id="PTHR43491:SF2">
    <property type="entry name" value="UDP-N-ACETYL-D-MANNOSAMINE DEHYDROGENASE"/>
    <property type="match status" value="1"/>
</dbReference>
<dbReference type="NCBIfam" id="TIGR03026">
    <property type="entry name" value="NDP-sugDHase"/>
    <property type="match status" value="1"/>
</dbReference>
<feature type="domain" description="UDP-glucose/GDP-mannose dehydrogenase C-terminal" evidence="5">
    <location>
        <begin position="310"/>
        <end position="406"/>
    </location>
</feature>
<dbReference type="InterPro" id="IPR001732">
    <property type="entry name" value="UDP-Glc/GDP-Man_DH_N"/>
</dbReference>
<comment type="similarity">
    <text evidence="1 4">Belongs to the UDP-glucose/GDP-mannose dehydrogenase family.</text>
</comment>
<dbReference type="PANTHER" id="PTHR43491">
    <property type="entry name" value="UDP-N-ACETYL-D-MANNOSAMINE DEHYDROGENASE"/>
    <property type="match status" value="1"/>
</dbReference>
<dbReference type="SUPFAM" id="SSF48179">
    <property type="entry name" value="6-phosphogluconate dehydrogenase C-terminal domain-like"/>
    <property type="match status" value="1"/>
</dbReference>
<accession>A0ABP3J3M5</accession>
<organism evidence="6 7">
    <name type="scientific">Lentibacillus halophilus</name>
    <dbReference type="NCBI Taxonomy" id="295065"/>
    <lineage>
        <taxon>Bacteria</taxon>
        <taxon>Bacillati</taxon>
        <taxon>Bacillota</taxon>
        <taxon>Bacilli</taxon>
        <taxon>Bacillales</taxon>
        <taxon>Bacillaceae</taxon>
        <taxon>Lentibacillus</taxon>
    </lineage>
</organism>
<dbReference type="Gene3D" id="3.40.50.720">
    <property type="entry name" value="NAD(P)-binding Rossmann-like Domain"/>
    <property type="match status" value="2"/>
</dbReference>
<dbReference type="InterPro" id="IPR014026">
    <property type="entry name" value="UDP-Glc/GDP-Man_DH_dimer"/>
</dbReference>
<protein>
    <submittedName>
        <fullName evidence="6">Nucleotide sugar dehydrogenase</fullName>
    </submittedName>
</protein>
<dbReference type="PIRSF" id="PIRSF000124">
    <property type="entry name" value="UDPglc_GDPman_dh"/>
    <property type="match status" value="1"/>
</dbReference>
<dbReference type="InterPro" id="IPR008927">
    <property type="entry name" value="6-PGluconate_DH-like_C_sf"/>
</dbReference>
<name>A0ABP3J3M5_9BACI</name>
<dbReference type="InterPro" id="IPR028359">
    <property type="entry name" value="UDP_ManNAc/GlcNAc_DH"/>
</dbReference>
<gene>
    <name evidence="6" type="ORF">GCM10008983_11790</name>
</gene>
<dbReference type="Pfam" id="PF03720">
    <property type="entry name" value="UDPG_MGDP_dh_C"/>
    <property type="match status" value="1"/>
</dbReference>
<dbReference type="InterPro" id="IPR036291">
    <property type="entry name" value="NAD(P)-bd_dom_sf"/>
</dbReference>
<evidence type="ECO:0000313" key="6">
    <source>
        <dbReference type="EMBL" id="GAA0436703.1"/>
    </source>
</evidence>
<evidence type="ECO:0000256" key="1">
    <source>
        <dbReference type="ARBA" id="ARBA00006601"/>
    </source>
</evidence>
<keyword evidence="3" id="KW-0520">NAD</keyword>
<keyword evidence="7" id="KW-1185">Reference proteome</keyword>
<dbReference type="InterPro" id="IPR036220">
    <property type="entry name" value="UDP-Glc/GDP-Man_DH_C_sf"/>
</dbReference>
<evidence type="ECO:0000313" key="7">
    <source>
        <dbReference type="Proteomes" id="UP001501459"/>
    </source>
</evidence>
<dbReference type="Proteomes" id="UP001501459">
    <property type="component" value="Unassembled WGS sequence"/>
</dbReference>
<dbReference type="EMBL" id="BAAADM010000030">
    <property type="protein sequence ID" value="GAA0436703.1"/>
    <property type="molecule type" value="Genomic_DNA"/>
</dbReference>
<evidence type="ECO:0000256" key="3">
    <source>
        <dbReference type="ARBA" id="ARBA00023027"/>
    </source>
</evidence>
<dbReference type="InterPro" id="IPR017476">
    <property type="entry name" value="UDP-Glc/GDP-Man"/>
</dbReference>
<dbReference type="SUPFAM" id="SSF51735">
    <property type="entry name" value="NAD(P)-binding Rossmann-fold domains"/>
    <property type="match status" value="1"/>
</dbReference>
<comment type="caution">
    <text evidence="6">The sequence shown here is derived from an EMBL/GenBank/DDBJ whole genome shotgun (WGS) entry which is preliminary data.</text>
</comment>
<keyword evidence="2" id="KW-0560">Oxidoreductase</keyword>
<reference evidence="7" key="1">
    <citation type="journal article" date="2019" name="Int. J. Syst. Evol. Microbiol.">
        <title>The Global Catalogue of Microorganisms (GCM) 10K type strain sequencing project: providing services to taxonomists for standard genome sequencing and annotation.</title>
        <authorList>
            <consortium name="The Broad Institute Genomics Platform"/>
            <consortium name="The Broad Institute Genome Sequencing Center for Infectious Disease"/>
            <person name="Wu L."/>
            <person name="Ma J."/>
        </authorList>
    </citation>
    <scope>NUCLEOTIDE SEQUENCE [LARGE SCALE GENOMIC DNA]</scope>
    <source>
        <strain evidence="7">JCM 12149</strain>
    </source>
</reference>
<dbReference type="InterPro" id="IPR014027">
    <property type="entry name" value="UDP-Glc/GDP-Man_DH_C"/>
</dbReference>
<dbReference type="SUPFAM" id="SSF52413">
    <property type="entry name" value="UDP-glucose/GDP-mannose dehydrogenase C-terminal domain"/>
    <property type="match status" value="1"/>
</dbReference>
<dbReference type="SMART" id="SM00984">
    <property type="entry name" value="UDPG_MGDP_dh_C"/>
    <property type="match status" value="1"/>
</dbReference>
<sequence length="425" mass="47175">MKNICVIGLGYIGLPTSIIFAKHGFHVHGMDVNEETVRNLHQKQLHIEEPGLHEALTAAVDSGHLTFGTTPVEADVFIIAVPSPIMDNKTADLDYVRSATRSIVPYVQTGNLVVLESTVPPRTVEDVMLPELKETGLAIGSDVYVAHSPERVIPGKIFKELEANDRIVGGINDASGQRTKEIYQSFVQGAIHVTDATTAEMAKVMENTYRDINIAFANELAQLSEAMGINVWEAIQLANCHPRVNIHQPGPGVGGHCIAVDPWFLAERHPDTARMITQARHTNDDMPAFTADKIWHILHNEYQLDQPRVALLGLSFKGNVDDMRESPSLKIMEHFNRMQIDYTVYDPHMTDVRVPHQVTDLQDAIDGASIVVVVTDHDAFKAYDPAEIGQAMTERIVLDTKNCLHEATWRAAGFDFIRLGDTKNR</sequence>
<dbReference type="Pfam" id="PF00984">
    <property type="entry name" value="UDPG_MGDP_dh"/>
    <property type="match status" value="1"/>
</dbReference>
<evidence type="ECO:0000259" key="5">
    <source>
        <dbReference type="SMART" id="SM00984"/>
    </source>
</evidence>
<evidence type="ECO:0000256" key="4">
    <source>
        <dbReference type="PIRNR" id="PIRNR000124"/>
    </source>
</evidence>